<feature type="chain" id="PRO_5033023959" description="Secreted protein" evidence="1">
    <location>
        <begin position="24"/>
        <end position="129"/>
    </location>
</feature>
<organism evidence="2 3">
    <name type="scientific">Phyllostomus discolor</name>
    <name type="common">pale spear-nosed bat</name>
    <dbReference type="NCBI Taxonomy" id="89673"/>
    <lineage>
        <taxon>Eukaryota</taxon>
        <taxon>Metazoa</taxon>
        <taxon>Chordata</taxon>
        <taxon>Craniata</taxon>
        <taxon>Vertebrata</taxon>
        <taxon>Euteleostomi</taxon>
        <taxon>Mammalia</taxon>
        <taxon>Eutheria</taxon>
        <taxon>Laurasiatheria</taxon>
        <taxon>Chiroptera</taxon>
        <taxon>Yangochiroptera</taxon>
        <taxon>Phyllostomidae</taxon>
        <taxon>Phyllostominae</taxon>
        <taxon>Phyllostomus</taxon>
    </lineage>
</organism>
<feature type="signal peptide" evidence="1">
    <location>
        <begin position="1"/>
        <end position="23"/>
    </location>
</feature>
<keyword evidence="1" id="KW-0732">Signal</keyword>
<dbReference type="Proteomes" id="UP000664940">
    <property type="component" value="Unassembled WGS sequence"/>
</dbReference>
<protein>
    <recommendedName>
        <fullName evidence="4">Secreted protein</fullName>
    </recommendedName>
</protein>
<gene>
    <name evidence="2" type="ORF">HJG60_012172</name>
</gene>
<dbReference type="EMBL" id="JABVXQ010000009">
    <property type="protein sequence ID" value="KAF6090783.1"/>
    <property type="molecule type" value="Genomic_DNA"/>
</dbReference>
<dbReference type="AlphaFoldDB" id="A0A833Z640"/>
<proteinExistence type="predicted"/>
<evidence type="ECO:0000313" key="3">
    <source>
        <dbReference type="Proteomes" id="UP000664940"/>
    </source>
</evidence>
<comment type="caution">
    <text evidence="2">The sequence shown here is derived from an EMBL/GenBank/DDBJ whole genome shotgun (WGS) entry which is preliminary data.</text>
</comment>
<sequence>MPQLYGISFFLTCLLCHLPMKAARQNILGIAFFSVGVKWGGRGICSDLFLASIQRFIRAALNQLLITNCAHCFPTLSLYSVMSSCSGTGSLKLAMVVIFASWKSAKAMKQASSPLKLVVKHLPPYDYLL</sequence>
<evidence type="ECO:0000313" key="2">
    <source>
        <dbReference type="EMBL" id="KAF6090783.1"/>
    </source>
</evidence>
<name>A0A833Z640_9CHIR</name>
<evidence type="ECO:0000256" key="1">
    <source>
        <dbReference type="SAM" id="SignalP"/>
    </source>
</evidence>
<evidence type="ECO:0008006" key="4">
    <source>
        <dbReference type="Google" id="ProtNLM"/>
    </source>
</evidence>
<accession>A0A833Z640</accession>
<reference evidence="2 3" key="1">
    <citation type="journal article" date="2020" name="Nature">
        <title>Six reference-quality genomes reveal evolution of bat adaptations.</title>
        <authorList>
            <person name="Jebb D."/>
            <person name="Huang Z."/>
            <person name="Pippel M."/>
            <person name="Hughes G.M."/>
            <person name="Lavrichenko K."/>
            <person name="Devanna P."/>
            <person name="Winkler S."/>
            <person name="Jermiin L.S."/>
            <person name="Skirmuntt E.C."/>
            <person name="Katzourakis A."/>
            <person name="Burkitt-Gray L."/>
            <person name="Ray D.A."/>
            <person name="Sullivan K.A.M."/>
            <person name="Roscito J.G."/>
            <person name="Kirilenko B.M."/>
            <person name="Davalos L.M."/>
            <person name="Corthals A.P."/>
            <person name="Power M.L."/>
            <person name="Jones G."/>
            <person name="Ransome R.D."/>
            <person name="Dechmann D.K.N."/>
            <person name="Locatelli A.G."/>
            <person name="Puechmaille S.J."/>
            <person name="Fedrigo O."/>
            <person name="Jarvis E.D."/>
            <person name="Hiller M."/>
            <person name="Vernes S.C."/>
            <person name="Myers E.W."/>
            <person name="Teeling E.C."/>
        </authorList>
    </citation>
    <scope>NUCLEOTIDE SEQUENCE [LARGE SCALE GENOMIC DNA]</scope>
    <source>
        <strain evidence="2">Bat1K_MPI-CBG_1</strain>
    </source>
</reference>